<name>A0ABN6GY92_9BACT</name>
<reference evidence="7 8" key="1">
    <citation type="submission" date="2021-06" db="EMBL/GenBank/DDBJ databases">
        <title>Complete genome of Haloferula helveola possessing various polysaccharide degrading enzymes.</title>
        <authorList>
            <person name="Takami H."/>
            <person name="Huang C."/>
            <person name="Hamasaki K."/>
        </authorList>
    </citation>
    <scope>NUCLEOTIDE SEQUENCE [LARGE SCALE GENOMIC DNA]</scope>
    <source>
        <strain evidence="7 8">CN-1</strain>
    </source>
</reference>
<dbReference type="InterPro" id="IPR024607">
    <property type="entry name" value="Sulfatase_CS"/>
</dbReference>
<proteinExistence type="inferred from homology"/>
<dbReference type="InterPro" id="IPR050738">
    <property type="entry name" value="Sulfatase"/>
</dbReference>
<dbReference type="PANTHER" id="PTHR42693">
    <property type="entry name" value="ARYLSULFATASE FAMILY MEMBER"/>
    <property type="match status" value="1"/>
</dbReference>
<dbReference type="Pfam" id="PF00884">
    <property type="entry name" value="Sulfatase"/>
    <property type="match status" value="1"/>
</dbReference>
<dbReference type="RefSeq" id="WP_338687633.1">
    <property type="nucleotide sequence ID" value="NZ_AP024702.1"/>
</dbReference>
<evidence type="ECO:0000313" key="7">
    <source>
        <dbReference type="EMBL" id="BCX46218.1"/>
    </source>
</evidence>
<evidence type="ECO:0000256" key="4">
    <source>
        <dbReference type="ARBA" id="ARBA00022837"/>
    </source>
</evidence>
<dbReference type="InterPro" id="IPR017850">
    <property type="entry name" value="Alkaline_phosphatase_core_sf"/>
</dbReference>
<protein>
    <recommendedName>
        <fullName evidence="6">Sulfatase N-terminal domain-containing protein</fullName>
    </recommendedName>
</protein>
<dbReference type="Gene3D" id="3.40.720.10">
    <property type="entry name" value="Alkaline Phosphatase, subunit A"/>
    <property type="match status" value="2"/>
</dbReference>
<dbReference type="PROSITE" id="PS00149">
    <property type="entry name" value="SULFATASE_2"/>
    <property type="match status" value="1"/>
</dbReference>
<evidence type="ECO:0000256" key="5">
    <source>
        <dbReference type="SAM" id="MobiDB-lite"/>
    </source>
</evidence>
<dbReference type="EMBL" id="AP024702">
    <property type="protein sequence ID" value="BCX46218.1"/>
    <property type="molecule type" value="Genomic_DNA"/>
</dbReference>
<dbReference type="SUPFAM" id="SSF53649">
    <property type="entry name" value="Alkaline phosphatase-like"/>
    <property type="match status" value="1"/>
</dbReference>
<comment type="similarity">
    <text evidence="1">Belongs to the sulfatase family.</text>
</comment>
<feature type="region of interest" description="Disordered" evidence="5">
    <location>
        <begin position="238"/>
        <end position="258"/>
    </location>
</feature>
<gene>
    <name evidence="7" type="ORF">HAHE_01260</name>
</gene>
<keyword evidence="3" id="KW-0378">Hydrolase</keyword>
<evidence type="ECO:0000256" key="1">
    <source>
        <dbReference type="ARBA" id="ARBA00008779"/>
    </source>
</evidence>
<dbReference type="Proteomes" id="UP001374893">
    <property type="component" value="Chromosome"/>
</dbReference>
<keyword evidence="2" id="KW-0479">Metal-binding</keyword>
<keyword evidence="8" id="KW-1185">Reference proteome</keyword>
<keyword evidence="4" id="KW-0106">Calcium</keyword>
<dbReference type="PANTHER" id="PTHR42693:SF53">
    <property type="entry name" value="ENDO-4-O-SULFATASE"/>
    <property type="match status" value="1"/>
</dbReference>
<organism evidence="7 8">
    <name type="scientific">Haloferula helveola</name>
    <dbReference type="NCBI Taxonomy" id="490095"/>
    <lineage>
        <taxon>Bacteria</taxon>
        <taxon>Pseudomonadati</taxon>
        <taxon>Verrucomicrobiota</taxon>
        <taxon>Verrucomicrobiia</taxon>
        <taxon>Verrucomicrobiales</taxon>
        <taxon>Verrucomicrobiaceae</taxon>
        <taxon>Haloferula</taxon>
    </lineage>
</organism>
<evidence type="ECO:0000256" key="3">
    <source>
        <dbReference type="ARBA" id="ARBA00022801"/>
    </source>
</evidence>
<evidence type="ECO:0000256" key="2">
    <source>
        <dbReference type="ARBA" id="ARBA00022723"/>
    </source>
</evidence>
<evidence type="ECO:0000313" key="8">
    <source>
        <dbReference type="Proteomes" id="UP001374893"/>
    </source>
</evidence>
<accession>A0ABN6GY92</accession>
<feature type="domain" description="Sulfatase N-terminal" evidence="6">
    <location>
        <begin position="26"/>
        <end position="367"/>
    </location>
</feature>
<evidence type="ECO:0000259" key="6">
    <source>
        <dbReference type="Pfam" id="PF00884"/>
    </source>
</evidence>
<sequence length="542" mass="60115">MVRLLFAISFLFGFGLLGAESPVRRPNVIFIITDDQKRDDVGFLTGKALTPNLDRIAKQGVRFENSYTCSTVCTPSRYACITGRFPSRCTSPSFLGDITPERVTKVYFNTHLEPDRPNLPKALQAAGYTTGLVGKWHLGLQGFRRGNVPANADPKDPAIRAELEREQRDLCEELKVHGFDEVSRIYAGNPLDSVSLRNAGLAHHNMEWVTEGAVDFIDAHHDKPFFLYFSTTLPHAPDPVGGMREDPRSTPVGFLDEPPASGMPAREKIFRTVAEAGLAEKTAGNTWLDAGVGAILARLEKHGIADDTLIIYFNDHGMEHSSKSTLYQGALRTPSAARWPRRIRPQVCGKLVSNVDITPTILDACGVPPLPEMILDGRSYLPVLEDPAAVWREAIYAEIGFTRAVVTEERKYLAFRLPPSQVPDENEGMRQQFAMLEEIKRRHPWVDWKPDPDAKVPHVGGPPGGDFLVRLTLHASPPYKKNYFDPDQLYELGADPLETTNLASDPAHAERLAAMQGRLGEFLKELPGEFGEWNGLPVDPGH</sequence>
<dbReference type="InterPro" id="IPR000917">
    <property type="entry name" value="Sulfatase_N"/>
</dbReference>